<accession>A0A0U1WY70</accession>
<gene>
    <name evidence="2" type="primary">B4-2</name>
</gene>
<name>A0A0U1WY70_ORYBR</name>
<dbReference type="EMBL" id="KF957854">
    <property type="protein sequence ID" value="AHW98482.1"/>
    <property type="molecule type" value="Genomic_DNA"/>
</dbReference>
<reference evidence="2" key="1">
    <citation type="submission" date="2013-12" db="EMBL/GenBank/DDBJ databases">
        <title>Transition of Euchromatin to Heterochromatin in the Oryza Genomes.</title>
        <authorList>
            <person name="Song C."/>
            <person name="Liu T."/>
            <person name="Li B."/>
            <person name="Shi J."/>
            <person name="Lu F."/>
        </authorList>
    </citation>
    <scope>NUCLEOTIDE SEQUENCE</scope>
</reference>
<organism evidence="2">
    <name type="scientific">Oryza brachyantha</name>
    <name type="common">malo sina</name>
    <dbReference type="NCBI Taxonomy" id="4533"/>
    <lineage>
        <taxon>Eukaryota</taxon>
        <taxon>Viridiplantae</taxon>
        <taxon>Streptophyta</taxon>
        <taxon>Embryophyta</taxon>
        <taxon>Tracheophyta</taxon>
        <taxon>Spermatophyta</taxon>
        <taxon>Magnoliopsida</taxon>
        <taxon>Liliopsida</taxon>
        <taxon>Poales</taxon>
        <taxon>Poaceae</taxon>
        <taxon>BOP clade</taxon>
        <taxon>Oryzoideae</taxon>
        <taxon>Oryzeae</taxon>
        <taxon>Oryzinae</taxon>
        <taxon>Oryza</taxon>
    </lineage>
</organism>
<protein>
    <submittedName>
        <fullName evidence="2">Uncharacterized protein</fullName>
    </submittedName>
</protein>
<evidence type="ECO:0000256" key="1">
    <source>
        <dbReference type="SAM" id="Coils"/>
    </source>
</evidence>
<keyword evidence="1" id="KW-0175">Coiled coil</keyword>
<evidence type="ECO:0000313" key="2">
    <source>
        <dbReference type="EMBL" id="AHW98482.1"/>
    </source>
</evidence>
<proteinExistence type="predicted"/>
<dbReference type="AlphaFoldDB" id="A0A0U1WY70"/>
<sequence>MKADVACTQLARSSIKSYEAEIAALKHQIEALQMKVQALENYRHAKHKEYAGLKPNSRSSKLSTTGVIDVKTLYIDHN</sequence>
<feature type="coiled-coil region" evidence="1">
    <location>
        <begin position="15"/>
        <end position="42"/>
    </location>
</feature>